<dbReference type="SMART" id="SM00327">
    <property type="entry name" value="VWA"/>
    <property type="match status" value="1"/>
</dbReference>
<reference evidence="3 4" key="1">
    <citation type="submission" date="2024-02" db="EMBL/GenBank/DDBJ databases">
        <title>Identification of pathogenicity and growth-promoting function of Pseudomonas putida variant.</title>
        <authorList>
            <person name="Sun J."/>
        </authorList>
    </citation>
    <scope>NUCLEOTIDE SEQUENCE [LARGE SCALE GENOMIC DNA]</scope>
    <source>
        <strain evidence="3 4">A03</strain>
    </source>
</reference>
<dbReference type="Gene3D" id="3.40.50.410">
    <property type="entry name" value="von Willebrand factor, type A domain"/>
    <property type="match status" value="1"/>
</dbReference>
<dbReference type="Pfam" id="PF10138">
    <property type="entry name" value="vWA-TerF-like"/>
    <property type="match status" value="1"/>
</dbReference>
<dbReference type="InterPro" id="IPR019303">
    <property type="entry name" value="vWA_TerF_C"/>
</dbReference>
<dbReference type="SUPFAM" id="SSF53300">
    <property type="entry name" value="vWA-like"/>
    <property type="match status" value="1"/>
</dbReference>
<keyword evidence="4" id="KW-1185">Reference proteome</keyword>
<accession>A0ABU8QWI2</accession>
<dbReference type="Gene3D" id="2.60.60.30">
    <property type="entry name" value="sav2460 like domains"/>
    <property type="match status" value="1"/>
</dbReference>
<organism evidence="3 4">
    <name type="scientific">Pseudomonas farsensis</name>
    <dbReference type="NCBI Taxonomy" id="2745492"/>
    <lineage>
        <taxon>Bacteria</taxon>
        <taxon>Pseudomonadati</taxon>
        <taxon>Pseudomonadota</taxon>
        <taxon>Gammaproteobacteria</taxon>
        <taxon>Pseudomonadales</taxon>
        <taxon>Pseudomonadaceae</taxon>
        <taxon>Pseudomonas</taxon>
    </lineage>
</organism>
<dbReference type="PROSITE" id="PS50234">
    <property type="entry name" value="VWFA"/>
    <property type="match status" value="1"/>
</dbReference>
<dbReference type="CDD" id="cd00198">
    <property type="entry name" value="vWFA"/>
    <property type="match status" value="1"/>
</dbReference>
<proteinExistence type="predicted"/>
<dbReference type="PANTHER" id="PTHR32097">
    <property type="entry name" value="CAMP-BINDING PROTEIN 1-RELATED"/>
    <property type="match status" value="1"/>
</dbReference>
<evidence type="ECO:0000256" key="1">
    <source>
        <dbReference type="ARBA" id="ARBA00022686"/>
    </source>
</evidence>
<dbReference type="InterPro" id="IPR002035">
    <property type="entry name" value="VWF_A"/>
</dbReference>
<dbReference type="EMBL" id="JBBHLC010000059">
    <property type="protein sequence ID" value="MEJ5865023.1"/>
    <property type="molecule type" value="Genomic_DNA"/>
</dbReference>
<name>A0ABU8QWI2_9PSED</name>
<dbReference type="RefSeq" id="WP_339600073.1">
    <property type="nucleotide sequence ID" value="NZ_JBBHLC010000059.1"/>
</dbReference>
<evidence type="ECO:0000313" key="4">
    <source>
        <dbReference type="Proteomes" id="UP001380290"/>
    </source>
</evidence>
<keyword evidence="1" id="KW-0778">Tellurium resistance</keyword>
<comment type="caution">
    <text evidence="3">The sequence shown here is derived from an EMBL/GenBank/DDBJ whole genome shotgun (WGS) entry which is preliminary data.</text>
</comment>
<dbReference type="InterPro" id="IPR003325">
    <property type="entry name" value="TerD"/>
</dbReference>
<protein>
    <submittedName>
        <fullName evidence="3">VWA domain-containing protein</fullName>
    </submittedName>
</protein>
<dbReference type="Pfam" id="PF02342">
    <property type="entry name" value="TerD"/>
    <property type="match status" value="1"/>
</dbReference>
<sequence length="415" mass="44990">MNITQGQRLALGSIGIADRANLSISIQSGHVIDMVCFGLDAQSKLSDDRYMVFFNQPSAPGDAVKLVAPGQFEINLAALPASIDRLVFTAAIDGAGAMKDIADSRFVITAPGNPTGANCAFSGSTFSVEKAIMVADIYRKNGEWRLQANLQGFSEGLDALVRHFGGEVLDAPPAPPVQATVSLEKKIAAAAPALISLAKKAQISLEKNNLTHVKAQVAVVLDASGSMNGQYSRGHVQEVLNRLIPLAVAFDDDASLDVFAFGAKPVHLSPATLSNYSNFIETDHRGWRKWEVGARVNDEPKAMRMVMDHYRRNGSKLPVYILFLSDGGVHENRAITKLMVEAASQPFFWQFVGLGGHNYGILEKLDDMAGRVVDNCNFFAMDNLSDLSEEALYDCLMEEFPAWLKEARNKGIITG</sequence>
<dbReference type="Proteomes" id="UP001380290">
    <property type="component" value="Unassembled WGS sequence"/>
</dbReference>
<evidence type="ECO:0000313" key="3">
    <source>
        <dbReference type="EMBL" id="MEJ5865023.1"/>
    </source>
</evidence>
<feature type="domain" description="VWFA" evidence="2">
    <location>
        <begin position="216"/>
        <end position="396"/>
    </location>
</feature>
<dbReference type="InterPro" id="IPR036465">
    <property type="entry name" value="vWFA_dom_sf"/>
</dbReference>
<dbReference type="CDD" id="cd06974">
    <property type="entry name" value="TerD_like"/>
    <property type="match status" value="1"/>
</dbReference>
<dbReference type="PANTHER" id="PTHR32097:SF3">
    <property type="entry name" value="TELLURITE RESISTANCE PROTEIN"/>
    <property type="match status" value="1"/>
</dbReference>
<dbReference type="InterPro" id="IPR051324">
    <property type="entry name" value="Stress/Tellurium_Resist"/>
</dbReference>
<evidence type="ECO:0000259" key="2">
    <source>
        <dbReference type="PROSITE" id="PS50234"/>
    </source>
</evidence>
<gene>
    <name evidence="3" type="ORF">V7S98_17540</name>
</gene>